<dbReference type="Proteomes" id="UP000179281">
    <property type="component" value="Unassembled WGS sequence"/>
</dbReference>
<evidence type="ECO:0000313" key="2">
    <source>
        <dbReference type="Proteomes" id="UP000179281"/>
    </source>
</evidence>
<name>A0A1G2CND9_9BACT</name>
<accession>A0A1G2CND9</accession>
<comment type="caution">
    <text evidence="1">The sequence shown here is derived from an EMBL/GenBank/DDBJ whole genome shotgun (WGS) entry which is preliminary data.</text>
</comment>
<gene>
    <name evidence="1" type="ORF">A3G64_01320</name>
</gene>
<sequence length="126" mass="13029">MLVISSVIMEIAIAGAFLAFVFVRSGLAARINAEAVTVARAGVQDALLRLVRDKSASSAGYSLSVGSYSTTVIITNPSDCTSGVAGKVCITSESTVLTRRKKFQAITAADSTTGEVRVISLSEVAI</sequence>
<dbReference type="EMBL" id="MHLD01000004">
    <property type="protein sequence ID" value="OGZ02869.1"/>
    <property type="molecule type" value="Genomic_DNA"/>
</dbReference>
<organism evidence="1 2">
    <name type="scientific">Candidatus Liptonbacteria bacterium RIFCSPLOWO2_12_FULL_60_15</name>
    <dbReference type="NCBI Taxonomy" id="1798653"/>
    <lineage>
        <taxon>Bacteria</taxon>
        <taxon>Candidatus Liptoniibacteriota</taxon>
    </lineage>
</organism>
<dbReference type="AlphaFoldDB" id="A0A1G2CND9"/>
<reference evidence="1 2" key="1">
    <citation type="journal article" date="2016" name="Nat. Commun.">
        <title>Thousands of microbial genomes shed light on interconnected biogeochemical processes in an aquifer system.</title>
        <authorList>
            <person name="Anantharaman K."/>
            <person name="Brown C.T."/>
            <person name="Hug L.A."/>
            <person name="Sharon I."/>
            <person name="Castelle C.J."/>
            <person name="Probst A.J."/>
            <person name="Thomas B.C."/>
            <person name="Singh A."/>
            <person name="Wilkins M.J."/>
            <person name="Karaoz U."/>
            <person name="Brodie E.L."/>
            <person name="Williams K.H."/>
            <person name="Hubbard S.S."/>
            <person name="Banfield J.F."/>
        </authorList>
    </citation>
    <scope>NUCLEOTIDE SEQUENCE [LARGE SCALE GENOMIC DNA]</scope>
</reference>
<protein>
    <recommendedName>
        <fullName evidence="3">General secretion pathway GspH domain-containing protein</fullName>
    </recommendedName>
</protein>
<evidence type="ECO:0008006" key="3">
    <source>
        <dbReference type="Google" id="ProtNLM"/>
    </source>
</evidence>
<evidence type="ECO:0000313" key="1">
    <source>
        <dbReference type="EMBL" id="OGZ02869.1"/>
    </source>
</evidence>
<dbReference type="STRING" id="1798653.A3G64_01320"/>
<proteinExistence type="predicted"/>